<dbReference type="EMBL" id="JABUOH010000033">
    <property type="protein sequence ID" value="NWN45708.1"/>
    <property type="molecule type" value="Genomic_DNA"/>
</dbReference>
<dbReference type="AlphaFoldDB" id="A0A851HCJ6"/>
<keyword evidence="1" id="KW-0812">Transmembrane</keyword>
<keyword evidence="3" id="KW-1185">Reference proteome</keyword>
<evidence type="ECO:0000313" key="3">
    <source>
        <dbReference type="Proteomes" id="UP000568109"/>
    </source>
</evidence>
<evidence type="ECO:0000313" key="2">
    <source>
        <dbReference type="EMBL" id="NWN45708.1"/>
    </source>
</evidence>
<sequence length="72" mass="8659">MENQKTSYLLVATYAFFKFLKIFFIIITSLFIALYYLYKTSYTLTFKRLKNGRFMKALKSLEQQSQARKNHV</sequence>
<organism evidence="2 3">
    <name type="scientific">Candidatus Phytoplasma pruni</name>
    <dbReference type="NCBI Taxonomy" id="479893"/>
    <lineage>
        <taxon>Bacteria</taxon>
        <taxon>Bacillati</taxon>
        <taxon>Mycoplasmatota</taxon>
        <taxon>Mollicutes</taxon>
        <taxon>Acholeplasmatales</taxon>
        <taxon>Acholeplasmataceae</taxon>
        <taxon>Candidatus Phytoplasma</taxon>
        <taxon>16SrIII (X-disease group)</taxon>
    </lineage>
</organism>
<comment type="caution">
    <text evidence="2">The sequence shown here is derived from an EMBL/GenBank/DDBJ whole genome shotgun (WGS) entry which is preliminary data.</text>
</comment>
<dbReference type="RefSeq" id="WP_178734108.1">
    <property type="nucleotide sequence ID" value="NZ_JABUOH010000033.1"/>
</dbReference>
<accession>A0A851HCJ6</accession>
<gene>
    <name evidence="2" type="ORF">HR065_01245</name>
</gene>
<name>A0A851HCJ6_9MOLU</name>
<keyword evidence="1" id="KW-1133">Transmembrane helix</keyword>
<keyword evidence="1" id="KW-0472">Membrane</keyword>
<proteinExistence type="predicted"/>
<dbReference type="Proteomes" id="UP000568109">
    <property type="component" value="Unassembled WGS sequence"/>
</dbReference>
<protein>
    <submittedName>
        <fullName evidence="2">Uncharacterized protein</fullName>
    </submittedName>
</protein>
<reference evidence="2 3" key="1">
    <citation type="submission" date="2020-06" db="EMBL/GenBank/DDBJ databases">
        <title>Draft genome sequence of Candidatus Phytoplasma pruni (X-disease group, subgroup 16SrIII-B) strain ChTDIII from Argentina.</title>
        <authorList>
            <person name="Fernandez F.D."/>
            <person name="Zuebert C."/>
            <person name="Huettel B."/>
            <person name="Kube M."/>
            <person name="Conci L.R."/>
        </authorList>
    </citation>
    <scope>NUCLEOTIDE SEQUENCE [LARGE SCALE GENOMIC DNA]</scope>
    <source>
        <strain evidence="2 3">ChTDIII</strain>
    </source>
</reference>
<feature type="transmembrane region" description="Helical" evidence="1">
    <location>
        <begin position="20"/>
        <end position="38"/>
    </location>
</feature>
<evidence type="ECO:0000256" key="1">
    <source>
        <dbReference type="SAM" id="Phobius"/>
    </source>
</evidence>